<accession>A0A562QS38</accession>
<dbReference type="RefSeq" id="WP_028153904.1">
    <property type="nucleotide sequence ID" value="NZ_VLLA01000039.1"/>
</dbReference>
<dbReference type="OrthoDB" id="8244159at2"/>
<keyword evidence="2" id="KW-1185">Reference proteome</keyword>
<evidence type="ECO:0000313" key="1">
    <source>
        <dbReference type="EMBL" id="TWI59483.1"/>
    </source>
</evidence>
<proteinExistence type="predicted"/>
<gene>
    <name evidence="1" type="ORF">IQ16_07938</name>
</gene>
<protein>
    <recommendedName>
        <fullName evidence="3">MarR family transcriptional regulator</fullName>
    </recommendedName>
</protein>
<sequence>MNAIGYEEGMLVRRALGLERSRAVCRNRVAVHSNGSDIKLAQSLADKGVMIRTPRADYGSMKVFSVTPEGARAVGKKLPPDHTPLAH</sequence>
<reference evidence="1 2" key="1">
    <citation type="journal article" date="2015" name="Stand. Genomic Sci.">
        <title>Genomic Encyclopedia of Bacterial and Archaeal Type Strains, Phase III: the genomes of soil and plant-associated and newly described type strains.</title>
        <authorList>
            <person name="Whitman W.B."/>
            <person name="Woyke T."/>
            <person name="Klenk H.P."/>
            <person name="Zhou Y."/>
            <person name="Lilburn T.G."/>
            <person name="Beck B.J."/>
            <person name="De Vos P."/>
            <person name="Vandamme P."/>
            <person name="Eisen J.A."/>
            <person name="Garrity G."/>
            <person name="Hugenholtz P."/>
            <person name="Kyrpides N.C."/>
        </authorList>
    </citation>
    <scope>NUCLEOTIDE SEQUENCE [LARGE SCALE GENOMIC DNA]</scope>
    <source>
        <strain evidence="1 2">CGMCC 1.10948</strain>
    </source>
</reference>
<name>A0A562QS38_9BRAD</name>
<evidence type="ECO:0008006" key="3">
    <source>
        <dbReference type="Google" id="ProtNLM"/>
    </source>
</evidence>
<comment type="caution">
    <text evidence="1">The sequence shown here is derived from an EMBL/GenBank/DDBJ whole genome shotgun (WGS) entry which is preliminary data.</text>
</comment>
<organism evidence="1 2">
    <name type="scientific">Bradyrhizobium huanghuaihaiense</name>
    <dbReference type="NCBI Taxonomy" id="990078"/>
    <lineage>
        <taxon>Bacteria</taxon>
        <taxon>Pseudomonadati</taxon>
        <taxon>Pseudomonadota</taxon>
        <taxon>Alphaproteobacteria</taxon>
        <taxon>Hyphomicrobiales</taxon>
        <taxon>Nitrobacteraceae</taxon>
        <taxon>Bradyrhizobium</taxon>
    </lineage>
</organism>
<dbReference type="EMBL" id="VLLA01000039">
    <property type="protein sequence ID" value="TWI59483.1"/>
    <property type="molecule type" value="Genomic_DNA"/>
</dbReference>
<dbReference type="GeneID" id="93216654"/>
<evidence type="ECO:0000313" key="2">
    <source>
        <dbReference type="Proteomes" id="UP000316291"/>
    </source>
</evidence>
<dbReference type="AlphaFoldDB" id="A0A562QS38"/>
<dbReference type="Proteomes" id="UP000316291">
    <property type="component" value="Unassembled WGS sequence"/>
</dbReference>